<evidence type="ECO:0000256" key="1">
    <source>
        <dbReference type="ARBA" id="ARBA00004365"/>
    </source>
</evidence>
<dbReference type="GO" id="GO:0005198">
    <property type="term" value="F:structural molecule activity"/>
    <property type="evidence" value="ECO:0007669"/>
    <property type="project" value="InterPro"/>
</dbReference>
<keyword evidence="8" id="KW-1185">Reference proteome</keyword>
<proteinExistence type="inferred from homology"/>
<reference evidence="7 8" key="1">
    <citation type="submission" date="2016-10" db="EMBL/GenBank/DDBJ databases">
        <authorList>
            <person name="de Groot N.N."/>
        </authorList>
    </citation>
    <scope>NUCLEOTIDE SEQUENCE [LARGE SCALE GENOMIC DNA]</scope>
    <source>
        <strain evidence="7 8">DSM 15345</strain>
    </source>
</reference>
<keyword evidence="4" id="KW-0975">Bacterial flagellum</keyword>
<dbReference type="Pfam" id="PF00669">
    <property type="entry name" value="Flagellin_N"/>
    <property type="match status" value="1"/>
</dbReference>
<dbReference type="STRING" id="89524.SAMN05444370_11611"/>
<dbReference type="AlphaFoldDB" id="A0A1H4EV10"/>
<protein>
    <submittedName>
        <fullName evidence="7">Flagellin</fullName>
    </submittedName>
</protein>
<evidence type="ECO:0000313" key="8">
    <source>
        <dbReference type="Proteomes" id="UP000198703"/>
    </source>
</evidence>
<sequence length="193" mass="20497">MGSILTNMGEMVALKSLRGANADLGQAQSAASSGLAISTARDNAAIWSVASVLRSDESWISGAMDSMALGGATVGMARQVAERATALLTDMKERIVLAQGRNVDRLKIDADIQTMKEALRDVINGADFNGFNLLEDARPDTLTIVTGATRSPAGLEVAALQVERRVMTPRVRRDDRGGRSGQRHPHSGRRLGA</sequence>
<organism evidence="7 8">
    <name type="scientific">Rubrimonas cliftonensis</name>
    <dbReference type="NCBI Taxonomy" id="89524"/>
    <lineage>
        <taxon>Bacteria</taxon>
        <taxon>Pseudomonadati</taxon>
        <taxon>Pseudomonadota</taxon>
        <taxon>Alphaproteobacteria</taxon>
        <taxon>Rhodobacterales</taxon>
        <taxon>Paracoccaceae</taxon>
        <taxon>Rubrimonas</taxon>
    </lineage>
</organism>
<feature type="region of interest" description="Disordered" evidence="5">
    <location>
        <begin position="167"/>
        <end position="193"/>
    </location>
</feature>
<evidence type="ECO:0000256" key="3">
    <source>
        <dbReference type="ARBA" id="ARBA00005709"/>
    </source>
</evidence>
<feature type="compositionally biased region" description="Basic residues" evidence="5">
    <location>
        <begin position="181"/>
        <end position="193"/>
    </location>
</feature>
<evidence type="ECO:0000256" key="4">
    <source>
        <dbReference type="ARBA" id="ARBA00023143"/>
    </source>
</evidence>
<evidence type="ECO:0000259" key="6">
    <source>
        <dbReference type="Pfam" id="PF00669"/>
    </source>
</evidence>
<name>A0A1H4EV10_9RHOB</name>
<feature type="domain" description="Flagellin N-terminal" evidence="6">
    <location>
        <begin position="4"/>
        <end position="136"/>
    </location>
</feature>
<dbReference type="Gene3D" id="1.20.1330.10">
    <property type="entry name" value="f41 fragment of flagellin, N-terminal domain"/>
    <property type="match status" value="1"/>
</dbReference>
<dbReference type="PANTHER" id="PTHR42792:SF2">
    <property type="entry name" value="FLAGELLIN"/>
    <property type="match status" value="1"/>
</dbReference>
<feature type="compositionally biased region" description="Basic and acidic residues" evidence="5">
    <location>
        <begin position="167"/>
        <end position="178"/>
    </location>
</feature>
<dbReference type="GO" id="GO:0005576">
    <property type="term" value="C:extracellular region"/>
    <property type="evidence" value="ECO:0007669"/>
    <property type="project" value="UniProtKB-SubCell"/>
</dbReference>
<comment type="similarity">
    <text evidence="3">Belongs to the bacterial flagellin family.</text>
</comment>
<accession>A0A1H4EV10</accession>
<keyword evidence="7" id="KW-0966">Cell projection</keyword>
<dbReference type="Proteomes" id="UP000198703">
    <property type="component" value="Unassembled WGS sequence"/>
</dbReference>
<comment type="subcellular location">
    <subcellularLocation>
        <location evidence="1">Bacterial flagellum</location>
    </subcellularLocation>
    <subcellularLocation>
        <location evidence="2">Secreted</location>
    </subcellularLocation>
</comment>
<dbReference type="EMBL" id="FNQM01000016">
    <property type="protein sequence ID" value="SEA88766.1"/>
    <property type="molecule type" value="Genomic_DNA"/>
</dbReference>
<evidence type="ECO:0000313" key="7">
    <source>
        <dbReference type="EMBL" id="SEA88766.1"/>
    </source>
</evidence>
<evidence type="ECO:0000256" key="5">
    <source>
        <dbReference type="SAM" id="MobiDB-lite"/>
    </source>
</evidence>
<keyword evidence="7" id="KW-0282">Flagellum</keyword>
<dbReference type="InterPro" id="IPR001029">
    <property type="entry name" value="Flagellin_N"/>
</dbReference>
<dbReference type="OrthoDB" id="8328560at2"/>
<dbReference type="SUPFAM" id="SSF64518">
    <property type="entry name" value="Phase 1 flagellin"/>
    <property type="match status" value="1"/>
</dbReference>
<dbReference type="InterPro" id="IPR001492">
    <property type="entry name" value="Flagellin"/>
</dbReference>
<evidence type="ECO:0000256" key="2">
    <source>
        <dbReference type="ARBA" id="ARBA00004613"/>
    </source>
</evidence>
<keyword evidence="7" id="KW-0969">Cilium</keyword>
<dbReference type="GO" id="GO:0009288">
    <property type="term" value="C:bacterial-type flagellum"/>
    <property type="evidence" value="ECO:0007669"/>
    <property type="project" value="UniProtKB-SubCell"/>
</dbReference>
<dbReference type="PANTHER" id="PTHR42792">
    <property type="entry name" value="FLAGELLIN"/>
    <property type="match status" value="1"/>
</dbReference>
<gene>
    <name evidence="7" type="ORF">SAMN05444370_11611</name>
</gene>